<keyword evidence="1" id="KW-0813">Transport</keyword>
<dbReference type="GO" id="GO:0046872">
    <property type="term" value="F:metal ion binding"/>
    <property type="evidence" value="ECO:0007669"/>
    <property type="project" value="UniProtKB-KW"/>
</dbReference>
<feature type="transmembrane region" description="Helical" evidence="7">
    <location>
        <begin position="165"/>
        <end position="183"/>
    </location>
</feature>
<dbReference type="GO" id="GO:0051539">
    <property type="term" value="F:4 iron, 4 sulfur cluster binding"/>
    <property type="evidence" value="ECO:0007669"/>
    <property type="project" value="UniProtKB-KW"/>
</dbReference>
<evidence type="ECO:0000256" key="5">
    <source>
        <dbReference type="ARBA" id="ARBA00023004"/>
    </source>
</evidence>
<dbReference type="InterPro" id="IPR014116">
    <property type="entry name" value="Cyt_c_oxidase_cbb3_FixG"/>
</dbReference>
<dbReference type="PANTHER" id="PTHR30176:SF3">
    <property type="entry name" value="FERREDOXIN-TYPE PROTEIN NAPH"/>
    <property type="match status" value="1"/>
</dbReference>
<keyword evidence="7" id="KW-0812">Transmembrane</keyword>
<evidence type="ECO:0000313" key="11">
    <source>
        <dbReference type="EMBL" id="VFK52855.1"/>
    </source>
</evidence>
<dbReference type="EMBL" id="CAADFV010000010">
    <property type="protein sequence ID" value="VFK52855.1"/>
    <property type="molecule type" value="Genomic_DNA"/>
</dbReference>
<dbReference type="PROSITE" id="PS51379">
    <property type="entry name" value="4FE4S_FER_2"/>
    <property type="match status" value="1"/>
</dbReference>
<dbReference type="EMBL" id="CAADFX010000005">
    <property type="protein sequence ID" value="VFK51112.1"/>
    <property type="molecule type" value="Genomic_DNA"/>
</dbReference>
<evidence type="ECO:0000259" key="8">
    <source>
        <dbReference type="PROSITE" id="PS51379"/>
    </source>
</evidence>
<dbReference type="GO" id="GO:0005886">
    <property type="term" value="C:plasma membrane"/>
    <property type="evidence" value="ECO:0007669"/>
    <property type="project" value="TreeGrafter"/>
</dbReference>
<protein>
    <submittedName>
        <fullName evidence="11">Cytochrome c oxidase accessory protein FixG</fullName>
    </submittedName>
</protein>
<keyword evidence="5" id="KW-0408">Iron</keyword>
<evidence type="ECO:0000256" key="4">
    <source>
        <dbReference type="ARBA" id="ARBA00022982"/>
    </source>
</evidence>
<gene>
    <name evidence="9" type="ORF">BECKTUN1418D_GA0071000_100530</name>
    <name evidence="11" type="ORF">BECKTUN1418E_GA0071001_101030</name>
    <name evidence="10" type="ORF">BECKTUN1418F_GA0071002_100930</name>
</gene>
<dbReference type="PROSITE" id="PS00198">
    <property type="entry name" value="4FE4S_FER_1"/>
    <property type="match status" value="1"/>
</dbReference>
<dbReference type="Pfam" id="PF12801">
    <property type="entry name" value="Fer4_5"/>
    <property type="match status" value="1"/>
</dbReference>
<dbReference type="Pfam" id="PF13746">
    <property type="entry name" value="Fer4_18"/>
    <property type="match status" value="1"/>
</dbReference>
<feature type="transmembrane region" description="Helical" evidence="7">
    <location>
        <begin position="45"/>
        <end position="64"/>
    </location>
</feature>
<dbReference type="Gene3D" id="3.30.70.20">
    <property type="match status" value="1"/>
</dbReference>
<dbReference type="NCBIfam" id="TIGR02745">
    <property type="entry name" value="ccoG_rdxA_fixG"/>
    <property type="match status" value="1"/>
</dbReference>
<proteinExistence type="predicted"/>
<dbReference type="InterPro" id="IPR032879">
    <property type="entry name" value="FixG_C"/>
</dbReference>
<evidence type="ECO:0000256" key="7">
    <source>
        <dbReference type="SAM" id="Phobius"/>
    </source>
</evidence>
<dbReference type="PANTHER" id="PTHR30176">
    <property type="entry name" value="FERREDOXIN-TYPE PROTEIN NAPH"/>
    <property type="match status" value="1"/>
</dbReference>
<evidence type="ECO:0000313" key="9">
    <source>
        <dbReference type="EMBL" id="VFK51112.1"/>
    </source>
</evidence>
<dbReference type="Gene3D" id="2.60.40.10">
    <property type="entry name" value="Immunoglobulins"/>
    <property type="match status" value="1"/>
</dbReference>
<feature type="domain" description="4Fe-4S ferredoxin-type" evidence="8">
    <location>
        <begin position="264"/>
        <end position="292"/>
    </location>
</feature>
<evidence type="ECO:0000256" key="1">
    <source>
        <dbReference type="ARBA" id="ARBA00022448"/>
    </source>
</evidence>
<dbReference type="SUPFAM" id="SSF54862">
    <property type="entry name" value="4Fe-4S ferredoxins"/>
    <property type="match status" value="1"/>
</dbReference>
<accession>A0A450ZGC5</accession>
<dbReference type="Pfam" id="PF11614">
    <property type="entry name" value="FixG_C"/>
    <property type="match status" value="1"/>
</dbReference>
<keyword evidence="3" id="KW-0479">Metal-binding</keyword>
<feature type="transmembrane region" description="Helical" evidence="7">
    <location>
        <begin position="91"/>
        <end position="112"/>
    </location>
</feature>
<evidence type="ECO:0000256" key="2">
    <source>
        <dbReference type="ARBA" id="ARBA00022485"/>
    </source>
</evidence>
<evidence type="ECO:0000256" key="6">
    <source>
        <dbReference type="ARBA" id="ARBA00023014"/>
    </source>
</evidence>
<dbReference type="AlphaFoldDB" id="A0A450ZGC5"/>
<keyword evidence="7" id="KW-1133">Transmembrane helix</keyword>
<evidence type="ECO:0000313" key="10">
    <source>
        <dbReference type="EMBL" id="VFK52535.1"/>
    </source>
</evidence>
<sequence>MSSTSETKDSVSSSYDEYVEAAHQQLNIGDETIHAKRSPGKWRNIKWISSAVWLIFFFGVYLRWDDRQAVLLDIPNRQFHLFSVTILPQDFWLLSLTLLFFAMLLAVATAIAGRVWCGFFCFQTVWTDLFTWLEDKLEGSPQNRRKLDKAPWRVDKIRIKATKHILWLLISAFTGISFVAWFIDAYRLWADLFTLQASSIVWITILVFTVGTYLLAGFMREQTCLWLCPYARIQSAMVDKHTVIPTYDSRRGEPRSHVKKKVESSEQSSVGDCIDCRLCVAACPTGVDIRAGLQEGCLMCALCIDACDTVMSKLRRPHGLIRYASLDEIEADIVVPLWSRTRVWVYGLILLIAASGIVYGLASLDGVELKVLRARQPMYVLQSDGSIQNQYTLKVLNKITQDVHVRVSATGPEGLILTGIRESIIAHGSAVTPTIVFVRVPRKNLNAGSTPITFRIDGIADSGTFTSERESVFVGPGKY</sequence>
<name>A0A450ZGC5_9GAMM</name>
<keyword evidence="6" id="KW-0411">Iron-sulfur</keyword>
<keyword evidence="2" id="KW-0004">4Fe-4S</keyword>
<dbReference type="InterPro" id="IPR051684">
    <property type="entry name" value="Electron_Trans/Redox"/>
</dbReference>
<feature type="transmembrane region" description="Helical" evidence="7">
    <location>
        <begin position="343"/>
        <end position="362"/>
    </location>
</feature>
<reference evidence="11" key="1">
    <citation type="submission" date="2019-02" db="EMBL/GenBank/DDBJ databases">
        <authorList>
            <person name="Gruber-Vodicka R. H."/>
            <person name="Seah K. B. B."/>
        </authorList>
    </citation>
    <scope>NUCLEOTIDE SEQUENCE</scope>
    <source>
        <strain evidence="9">BECK_BY1</strain>
        <strain evidence="11">BECK_BY2</strain>
        <strain evidence="10">BECK_BY3</strain>
    </source>
</reference>
<evidence type="ECO:0000256" key="3">
    <source>
        <dbReference type="ARBA" id="ARBA00022723"/>
    </source>
</evidence>
<dbReference type="InterPro" id="IPR017900">
    <property type="entry name" value="4Fe4S_Fe_S_CS"/>
</dbReference>
<feature type="transmembrane region" description="Helical" evidence="7">
    <location>
        <begin position="195"/>
        <end position="216"/>
    </location>
</feature>
<dbReference type="InterPro" id="IPR017896">
    <property type="entry name" value="4Fe4S_Fe-S-bd"/>
</dbReference>
<keyword evidence="7" id="KW-0472">Membrane</keyword>
<keyword evidence="4" id="KW-0249">Electron transport</keyword>
<dbReference type="InterPro" id="IPR013783">
    <property type="entry name" value="Ig-like_fold"/>
</dbReference>
<organism evidence="11">
    <name type="scientific">Candidatus Kentrum sp. TUN</name>
    <dbReference type="NCBI Taxonomy" id="2126343"/>
    <lineage>
        <taxon>Bacteria</taxon>
        <taxon>Pseudomonadati</taxon>
        <taxon>Pseudomonadota</taxon>
        <taxon>Gammaproteobacteria</taxon>
        <taxon>Candidatus Kentrum</taxon>
    </lineage>
</organism>
<dbReference type="EMBL" id="CAADFY010000009">
    <property type="protein sequence ID" value="VFK52535.1"/>
    <property type="molecule type" value="Genomic_DNA"/>
</dbReference>